<dbReference type="GO" id="GO:0004497">
    <property type="term" value="F:monooxygenase activity"/>
    <property type="evidence" value="ECO:0007669"/>
    <property type="project" value="UniProtKB-KW"/>
</dbReference>
<feature type="binding site" description="axial binding residue" evidence="5">
    <location>
        <position position="423"/>
    </location>
    <ligand>
        <name>heme</name>
        <dbReference type="ChEBI" id="CHEBI:30413"/>
    </ligand>
    <ligandPart>
        <name>Fe</name>
        <dbReference type="ChEBI" id="CHEBI:18248"/>
    </ligandPart>
</feature>
<name>A0A8H5D976_9AGAR</name>
<comment type="caution">
    <text evidence="7">The sequence shown here is derived from an EMBL/GenBank/DDBJ whole genome shotgun (WGS) entry which is preliminary data.</text>
</comment>
<keyword evidence="5 6" id="KW-0349">Heme</keyword>
<accession>A0A8H5D976</accession>
<dbReference type="PRINTS" id="PR00463">
    <property type="entry name" value="EP450I"/>
</dbReference>
<protein>
    <recommendedName>
        <fullName evidence="9">Cytochrome P450</fullName>
    </recommendedName>
</protein>
<reference evidence="7 8" key="1">
    <citation type="journal article" date="2020" name="ISME J.">
        <title>Uncovering the hidden diversity of litter-decomposition mechanisms in mushroom-forming fungi.</title>
        <authorList>
            <person name="Floudas D."/>
            <person name="Bentzer J."/>
            <person name="Ahren D."/>
            <person name="Johansson T."/>
            <person name="Persson P."/>
            <person name="Tunlid A."/>
        </authorList>
    </citation>
    <scope>NUCLEOTIDE SEQUENCE [LARGE SCALE GENOMIC DNA]</scope>
    <source>
        <strain evidence="7 8">CBS 406.79</strain>
    </source>
</reference>
<dbReference type="PANTHER" id="PTHR24305">
    <property type="entry name" value="CYTOCHROME P450"/>
    <property type="match status" value="1"/>
</dbReference>
<keyword evidence="8" id="KW-1185">Reference proteome</keyword>
<keyword evidence="6" id="KW-0560">Oxidoreductase</keyword>
<evidence type="ECO:0000313" key="7">
    <source>
        <dbReference type="EMBL" id="KAF5355593.1"/>
    </source>
</evidence>
<dbReference type="GO" id="GO:0005506">
    <property type="term" value="F:iron ion binding"/>
    <property type="evidence" value="ECO:0007669"/>
    <property type="project" value="InterPro"/>
</dbReference>
<dbReference type="AlphaFoldDB" id="A0A8H5D976"/>
<comment type="similarity">
    <text evidence="6">Belongs to the cytochrome P450 family.</text>
</comment>
<dbReference type="PROSITE" id="PS00086">
    <property type="entry name" value="CYTOCHROME_P450"/>
    <property type="match status" value="1"/>
</dbReference>
<dbReference type="InterPro" id="IPR002401">
    <property type="entry name" value="Cyt_P450_E_grp-I"/>
</dbReference>
<dbReference type="PANTHER" id="PTHR24305:SF152">
    <property type="entry name" value="P450, PUTATIVE (EUROFUNG)-RELATED"/>
    <property type="match status" value="1"/>
</dbReference>
<evidence type="ECO:0000256" key="3">
    <source>
        <dbReference type="ARBA" id="ARBA00022723"/>
    </source>
</evidence>
<dbReference type="EMBL" id="JAACJN010000249">
    <property type="protein sequence ID" value="KAF5355593.1"/>
    <property type="molecule type" value="Genomic_DNA"/>
</dbReference>
<proteinExistence type="inferred from homology"/>
<dbReference type="GO" id="GO:0020037">
    <property type="term" value="F:heme binding"/>
    <property type="evidence" value="ECO:0007669"/>
    <property type="project" value="InterPro"/>
</dbReference>
<dbReference type="InterPro" id="IPR036396">
    <property type="entry name" value="Cyt_P450_sf"/>
</dbReference>
<evidence type="ECO:0000256" key="4">
    <source>
        <dbReference type="ARBA" id="ARBA00023004"/>
    </source>
</evidence>
<keyword evidence="6" id="KW-0503">Monooxygenase</keyword>
<keyword evidence="4 5" id="KW-0408">Iron</keyword>
<dbReference type="SUPFAM" id="SSF48264">
    <property type="entry name" value="Cytochrome P450"/>
    <property type="match status" value="1"/>
</dbReference>
<evidence type="ECO:0008006" key="9">
    <source>
        <dbReference type="Google" id="ProtNLM"/>
    </source>
</evidence>
<dbReference type="CDD" id="cd11062">
    <property type="entry name" value="CYP58-like"/>
    <property type="match status" value="1"/>
</dbReference>
<dbReference type="Gene3D" id="1.10.630.10">
    <property type="entry name" value="Cytochrome P450"/>
    <property type="match status" value="1"/>
</dbReference>
<dbReference type="Proteomes" id="UP000518752">
    <property type="component" value="Unassembled WGS sequence"/>
</dbReference>
<dbReference type="InterPro" id="IPR001128">
    <property type="entry name" value="Cyt_P450"/>
</dbReference>
<evidence type="ECO:0000256" key="6">
    <source>
        <dbReference type="RuleBase" id="RU000461"/>
    </source>
</evidence>
<dbReference type="InterPro" id="IPR050121">
    <property type="entry name" value="Cytochrome_P450_monoxygenase"/>
</dbReference>
<evidence type="ECO:0000256" key="2">
    <source>
        <dbReference type="ARBA" id="ARBA00005179"/>
    </source>
</evidence>
<dbReference type="Pfam" id="PF00067">
    <property type="entry name" value="p450"/>
    <property type="match status" value="1"/>
</dbReference>
<evidence type="ECO:0000313" key="8">
    <source>
        <dbReference type="Proteomes" id="UP000518752"/>
    </source>
</evidence>
<gene>
    <name evidence="7" type="ORF">D9757_012822</name>
</gene>
<comment type="cofactor">
    <cofactor evidence="1 5">
        <name>heme</name>
        <dbReference type="ChEBI" id="CHEBI:30413"/>
    </cofactor>
</comment>
<evidence type="ECO:0000256" key="1">
    <source>
        <dbReference type="ARBA" id="ARBA00001971"/>
    </source>
</evidence>
<comment type="pathway">
    <text evidence="2">Secondary metabolite biosynthesis.</text>
</comment>
<evidence type="ECO:0000256" key="5">
    <source>
        <dbReference type="PIRSR" id="PIRSR602401-1"/>
    </source>
</evidence>
<organism evidence="7 8">
    <name type="scientific">Collybiopsis confluens</name>
    <dbReference type="NCBI Taxonomy" id="2823264"/>
    <lineage>
        <taxon>Eukaryota</taxon>
        <taxon>Fungi</taxon>
        <taxon>Dikarya</taxon>
        <taxon>Basidiomycota</taxon>
        <taxon>Agaricomycotina</taxon>
        <taxon>Agaricomycetes</taxon>
        <taxon>Agaricomycetidae</taxon>
        <taxon>Agaricales</taxon>
        <taxon>Marasmiineae</taxon>
        <taxon>Omphalotaceae</taxon>
        <taxon>Collybiopsis</taxon>
    </lineage>
</organism>
<dbReference type="InterPro" id="IPR017972">
    <property type="entry name" value="Cyt_P450_CS"/>
</dbReference>
<dbReference type="OrthoDB" id="3171356at2759"/>
<sequence length="507" mass="58374">MYLALVSLVLVYFSGWILYRLFLHPLHKYPGPILAALSGGYQAYFNQIIGGEWILEIERLHNVYGPVVRVGPNKLHFNSPRAFHDIYTNGHSLRKDPGMYTHGVATIASESAWAATDLQKAKYRRGLMAPLFSRRAIVELEYTVQQKIDKLLAVFEEHYSSPGSTIEMSPAFRSLTTDIINSYCFAECPDTLDYPDFSHPLVRDVEKLFSAFWIQQSFPWIVSLINNGPAKLILWLLPQFQGYVELKRRLSRQIDDIRADPDILLNAEHETVYRHLMEPKGKDSLTKTELLHDAMVFQSAGSDTVGNSCYVGTFYALKNPDIARRLIEELREAWPDKDKPISYTVLEKLPYLTAFVKETLRFSVGVIHPLARQTVVEMSAVFMHFNPDVFPDPYVFNPDRWLSEDIGNMNRDLVAFGRGARVCVGVKYVSYNRIQVFSQHELTRSDCLRSLAWCELYLIFANLFRKLNIQLVIEKDMIEEFTADQRLDYFVVAWRKGYRVALEKAQG</sequence>
<dbReference type="GO" id="GO:0016705">
    <property type="term" value="F:oxidoreductase activity, acting on paired donors, with incorporation or reduction of molecular oxygen"/>
    <property type="evidence" value="ECO:0007669"/>
    <property type="project" value="InterPro"/>
</dbReference>
<keyword evidence="3 5" id="KW-0479">Metal-binding</keyword>